<gene>
    <name evidence="2" type="ORF">CH338_08810</name>
</gene>
<dbReference type="InterPro" id="IPR002686">
    <property type="entry name" value="Transposase_17"/>
</dbReference>
<dbReference type="RefSeq" id="WP_111356733.1">
    <property type="nucleotide sequence ID" value="NZ_NHSK01000076.1"/>
</dbReference>
<evidence type="ECO:0000313" key="2">
    <source>
        <dbReference type="EMBL" id="RAI39634.1"/>
    </source>
</evidence>
<dbReference type="SUPFAM" id="SSF143422">
    <property type="entry name" value="Transposase IS200-like"/>
    <property type="match status" value="1"/>
</dbReference>
<reference evidence="2 3" key="1">
    <citation type="submission" date="2017-07" db="EMBL/GenBank/DDBJ databases">
        <title>Draft Genome Sequences of Select Purple Nonsulfur Bacteria.</title>
        <authorList>
            <person name="Lasarre B."/>
            <person name="Mckinlay J.B."/>
        </authorList>
    </citation>
    <scope>NUCLEOTIDE SEQUENCE [LARGE SCALE GENOMIC DNA]</scope>
    <source>
        <strain evidence="2 3">DSM 11907</strain>
    </source>
</reference>
<evidence type="ECO:0000313" key="3">
    <source>
        <dbReference type="Proteomes" id="UP000248863"/>
    </source>
</evidence>
<dbReference type="SMART" id="SM01321">
    <property type="entry name" value="Y1_Tnp"/>
    <property type="match status" value="1"/>
</dbReference>
<comment type="caution">
    <text evidence="2">The sequence shown here is derived from an EMBL/GenBank/DDBJ whole genome shotgun (WGS) entry which is preliminary data.</text>
</comment>
<dbReference type="Proteomes" id="UP000248863">
    <property type="component" value="Unassembled WGS sequence"/>
</dbReference>
<organism evidence="2 3">
    <name type="scientific">Rhodoplanes elegans</name>
    <dbReference type="NCBI Taxonomy" id="29408"/>
    <lineage>
        <taxon>Bacteria</taxon>
        <taxon>Pseudomonadati</taxon>
        <taxon>Pseudomonadota</taxon>
        <taxon>Alphaproteobacteria</taxon>
        <taxon>Hyphomicrobiales</taxon>
        <taxon>Nitrobacteraceae</taxon>
        <taxon>Rhodoplanes</taxon>
    </lineage>
</organism>
<evidence type="ECO:0000259" key="1">
    <source>
        <dbReference type="SMART" id="SM01321"/>
    </source>
</evidence>
<dbReference type="EMBL" id="NPEU01000069">
    <property type="protein sequence ID" value="RAI39634.1"/>
    <property type="molecule type" value="Genomic_DNA"/>
</dbReference>
<dbReference type="InterPro" id="IPR036515">
    <property type="entry name" value="Transposase_17_sf"/>
</dbReference>
<dbReference type="PANTHER" id="PTHR36966">
    <property type="entry name" value="REP-ASSOCIATED TYROSINE TRANSPOSASE"/>
    <property type="match status" value="1"/>
</dbReference>
<dbReference type="Gene3D" id="3.30.70.1290">
    <property type="entry name" value="Transposase IS200-like"/>
    <property type="match status" value="1"/>
</dbReference>
<sequence>MSRYRRARVEGGTFFFTLVLTDRSDDLLVREIDRFRRSYADARARRPFETVAICVLPDHLHAIWTLPPGDGDFATRWSVIKAGFSRDLAPAGLRSPGQVAKRDKGIWQRRHWEHVIRDDADLARHVDYIHYNPVKHGCVSAVRDWPHSSFHHYVARGLLPSDWGGDLVTIEGAFGE</sequence>
<dbReference type="AlphaFoldDB" id="A0A327KNR7"/>
<dbReference type="GO" id="GO:0004803">
    <property type="term" value="F:transposase activity"/>
    <property type="evidence" value="ECO:0007669"/>
    <property type="project" value="InterPro"/>
</dbReference>
<accession>A0A327KNR7</accession>
<proteinExistence type="predicted"/>
<name>A0A327KNR7_9BRAD</name>
<feature type="domain" description="Transposase IS200-like" evidence="1">
    <location>
        <begin position="9"/>
        <end position="132"/>
    </location>
</feature>
<dbReference type="PANTHER" id="PTHR36966:SF1">
    <property type="entry name" value="REP-ASSOCIATED TYROSINE TRANSPOSASE"/>
    <property type="match status" value="1"/>
</dbReference>
<dbReference type="OrthoDB" id="9794403at2"/>
<protein>
    <submittedName>
        <fullName evidence="2">Transposase</fullName>
    </submittedName>
</protein>
<dbReference type="GO" id="GO:0043565">
    <property type="term" value="F:sequence-specific DNA binding"/>
    <property type="evidence" value="ECO:0007669"/>
    <property type="project" value="TreeGrafter"/>
</dbReference>
<keyword evidence="3" id="KW-1185">Reference proteome</keyword>
<dbReference type="InterPro" id="IPR052715">
    <property type="entry name" value="RAYT_transposase"/>
</dbReference>
<dbReference type="NCBIfam" id="NF047646">
    <property type="entry name" value="REP_Tyr_transpos"/>
    <property type="match status" value="1"/>
</dbReference>
<dbReference type="GO" id="GO:0006313">
    <property type="term" value="P:DNA transposition"/>
    <property type="evidence" value="ECO:0007669"/>
    <property type="project" value="InterPro"/>
</dbReference>